<dbReference type="Pfam" id="PF11734">
    <property type="entry name" value="TilS_C"/>
    <property type="match status" value="1"/>
</dbReference>
<dbReference type="CDD" id="cd01992">
    <property type="entry name" value="TilS_N"/>
    <property type="match status" value="1"/>
</dbReference>
<feature type="binding site" evidence="8">
    <location>
        <begin position="29"/>
        <end position="34"/>
    </location>
    <ligand>
        <name>ATP</name>
        <dbReference type="ChEBI" id="CHEBI:30616"/>
    </ligand>
</feature>
<evidence type="ECO:0000259" key="9">
    <source>
        <dbReference type="SMART" id="SM00977"/>
    </source>
</evidence>
<dbReference type="SUPFAM" id="SSF52402">
    <property type="entry name" value="Adenine nucleotide alpha hydrolases-like"/>
    <property type="match status" value="1"/>
</dbReference>
<protein>
    <recommendedName>
        <fullName evidence="8">tRNA(Ile)-lysidine synthase</fullName>
        <ecNumber evidence="8">6.3.4.19</ecNumber>
    </recommendedName>
    <alternativeName>
        <fullName evidence="8">tRNA(Ile)-2-lysyl-cytidine synthase</fullName>
    </alternativeName>
    <alternativeName>
        <fullName evidence="8">tRNA(Ile)-lysidine synthetase</fullName>
    </alternativeName>
</protein>
<dbReference type="SUPFAM" id="SSF56037">
    <property type="entry name" value="PheT/TilS domain"/>
    <property type="match status" value="1"/>
</dbReference>
<dbReference type="InterPro" id="IPR011063">
    <property type="entry name" value="TilS/TtcA_N"/>
</dbReference>
<evidence type="ECO:0000256" key="8">
    <source>
        <dbReference type="HAMAP-Rule" id="MF_01161"/>
    </source>
</evidence>
<dbReference type="Gene3D" id="3.40.50.620">
    <property type="entry name" value="HUPs"/>
    <property type="match status" value="1"/>
</dbReference>
<dbReference type="EMBL" id="DWWA01000023">
    <property type="protein sequence ID" value="HJC72098.1"/>
    <property type="molecule type" value="Genomic_DNA"/>
</dbReference>
<keyword evidence="4 8" id="KW-0819">tRNA processing</keyword>
<dbReference type="Pfam" id="PF01171">
    <property type="entry name" value="ATP_bind_3"/>
    <property type="match status" value="1"/>
</dbReference>
<sequence>MDERLESAWALIAKDGLIQPDDTVIAAVSGGGDSVGLLLFLSENREALGISRLVGAHVNHGLRAEAKAEEMFVRALCKKLRIPLLVKQLFPQSSDMSEEWARKERYAFLKSAAEALNAKIAVAHTKDDQAETVLFHILRGTFVHGAAGMKSSNGVVIRPFLQTARGDVRRWLALRGQGWCEDATNATLQYTRGRIRNETLPVLEKVHPGAQEALLRFSQEMREMSDWLEELAYQLLEQALCEYGCYDAECLASAPAPVAREAVRLLILKSGAKPEKTALCGQICALLKKGGAIAVSKDCIFRVSQGRLSVEKRRMPSDREPWHQPFSEGVIEGPNAKILEITLVPVKKANFSAKDEKKALKFWADYDMISDDAQFRTKQPGDTFCPAERNVTKPLKKWYSEARIPLSEREQIPVLAKGSEILWAPGWGVSRSAAVSAATKMIVEFHVR</sequence>
<comment type="function">
    <text evidence="8">Ligates lysine onto the cytidine present at position 34 of the AUA codon-specific tRNA(Ile) that contains the anticodon CAU, in an ATP-dependent manner. Cytidine is converted to lysidine, thus changing the amino acid specificity of the tRNA from methionine to isoleucine.</text>
</comment>
<dbReference type="GO" id="GO:0006400">
    <property type="term" value="P:tRNA modification"/>
    <property type="evidence" value="ECO:0007669"/>
    <property type="project" value="UniProtKB-UniRule"/>
</dbReference>
<dbReference type="NCBIfam" id="TIGR02432">
    <property type="entry name" value="lysidine_TilS_N"/>
    <property type="match status" value="1"/>
</dbReference>
<dbReference type="GO" id="GO:0005524">
    <property type="term" value="F:ATP binding"/>
    <property type="evidence" value="ECO:0007669"/>
    <property type="project" value="UniProtKB-UniRule"/>
</dbReference>
<dbReference type="Proteomes" id="UP000823918">
    <property type="component" value="Unassembled WGS sequence"/>
</dbReference>
<dbReference type="PANTHER" id="PTHR43033:SF1">
    <property type="entry name" value="TRNA(ILE)-LYSIDINE SYNTHASE-RELATED"/>
    <property type="match status" value="1"/>
</dbReference>
<dbReference type="NCBIfam" id="TIGR02433">
    <property type="entry name" value="lysidine_TilS_C"/>
    <property type="match status" value="1"/>
</dbReference>
<evidence type="ECO:0000256" key="6">
    <source>
        <dbReference type="ARBA" id="ARBA00022840"/>
    </source>
</evidence>
<feature type="domain" description="Lysidine-tRNA(Ile) synthetase C-terminal" evidence="9">
    <location>
        <begin position="373"/>
        <end position="445"/>
    </location>
</feature>
<gene>
    <name evidence="8 10" type="primary">tilS</name>
    <name evidence="10" type="ORF">H9698_04800</name>
</gene>
<dbReference type="GO" id="GO:0032267">
    <property type="term" value="F:tRNA(Ile)-lysidine synthase activity"/>
    <property type="evidence" value="ECO:0007669"/>
    <property type="project" value="UniProtKB-EC"/>
</dbReference>
<reference evidence="10" key="2">
    <citation type="submission" date="2021-04" db="EMBL/GenBank/DDBJ databases">
        <authorList>
            <person name="Gilroy R."/>
        </authorList>
    </citation>
    <scope>NUCLEOTIDE SEQUENCE</scope>
    <source>
        <strain evidence="10">5933</strain>
    </source>
</reference>
<dbReference type="InterPro" id="IPR012094">
    <property type="entry name" value="tRNA_Ile_lys_synt"/>
</dbReference>
<dbReference type="InterPro" id="IPR012796">
    <property type="entry name" value="Lysidine-tRNA-synth_C"/>
</dbReference>
<dbReference type="EC" id="6.3.4.19" evidence="8"/>
<dbReference type="GO" id="GO:0005737">
    <property type="term" value="C:cytoplasm"/>
    <property type="evidence" value="ECO:0007669"/>
    <property type="project" value="UniProtKB-SubCell"/>
</dbReference>
<keyword evidence="2 8" id="KW-0963">Cytoplasm</keyword>
<evidence type="ECO:0000256" key="7">
    <source>
        <dbReference type="ARBA" id="ARBA00048539"/>
    </source>
</evidence>
<comment type="catalytic activity">
    <reaction evidence="7 8">
        <text>cytidine(34) in tRNA(Ile2) + L-lysine + ATP = lysidine(34) in tRNA(Ile2) + AMP + diphosphate + H(+)</text>
        <dbReference type="Rhea" id="RHEA:43744"/>
        <dbReference type="Rhea" id="RHEA-COMP:10625"/>
        <dbReference type="Rhea" id="RHEA-COMP:10670"/>
        <dbReference type="ChEBI" id="CHEBI:15378"/>
        <dbReference type="ChEBI" id="CHEBI:30616"/>
        <dbReference type="ChEBI" id="CHEBI:32551"/>
        <dbReference type="ChEBI" id="CHEBI:33019"/>
        <dbReference type="ChEBI" id="CHEBI:82748"/>
        <dbReference type="ChEBI" id="CHEBI:83665"/>
        <dbReference type="ChEBI" id="CHEBI:456215"/>
        <dbReference type="EC" id="6.3.4.19"/>
    </reaction>
</comment>
<dbReference type="SMART" id="SM00977">
    <property type="entry name" value="TilS_C"/>
    <property type="match status" value="1"/>
</dbReference>
<comment type="subcellular location">
    <subcellularLocation>
        <location evidence="1 8">Cytoplasm</location>
    </subcellularLocation>
</comment>
<evidence type="ECO:0000256" key="4">
    <source>
        <dbReference type="ARBA" id="ARBA00022694"/>
    </source>
</evidence>
<dbReference type="AlphaFoldDB" id="A0A9D2Q534"/>
<comment type="domain">
    <text evidence="8">The N-terminal region contains the highly conserved SGGXDS motif, predicted to be a P-loop motif involved in ATP binding.</text>
</comment>
<dbReference type="HAMAP" id="MF_01161">
    <property type="entry name" value="tRNA_Ile_lys_synt"/>
    <property type="match status" value="1"/>
</dbReference>
<evidence type="ECO:0000256" key="3">
    <source>
        <dbReference type="ARBA" id="ARBA00022598"/>
    </source>
</evidence>
<comment type="caution">
    <text evidence="10">The sequence shown here is derived from an EMBL/GenBank/DDBJ whole genome shotgun (WGS) entry which is preliminary data.</text>
</comment>
<reference evidence="10" key="1">
    <citation type="journal article" date="2021" name="PeerJ">
        <title>Extensive microbial diversity within the chicken gut microbiome revealed by metagenomics and culture.</title>
        <authorList>
            <person name="Gilroy R."/>
            <person name="Ravi A."/>
            <person name="Getino M."/>
            <person name="Pursley I."/>
            <person name="Horton D.L."/>
            <person name="Alikhan N.F."/>
            <person name="Baker D."/>
            <person name="Gharbi K."/>
            <person name="Hall N."/>
            <person name="Watson M."/>
            <person name="Adriaenssens E.M."/>
            <person name="Foster-Nyarko E."/>
            <person name="Jarju S."/>
            <person name="Secka A."/>
            <person name="Antonio M."/>
            <person name="Oren A."/>
            <person name="Chaudhuri R.R."/>
            <person name="La Ragione R."/>
            <person name="Hildebrand F."/>
            <person name="Pallen M.J."/>
        </authorList>
    </citation>
    <scope>NUCLEOTIDE SEQUENCE</scope>
    <source>
        <strain evidence="10">5933</strain>
    </source>
</reference>
<dbReference type="SUPFAM" id="SSF82829">
    <property type="entry name" value="MesJ substrate recognition domain-like"/>
    <property type="match status" value="1"/>
</dbReference>
<name>A0A9D2Q534_9FIRM</name>
<keyword evidence="3 8" id="KW-0436">Ligase</keyword>
<accession>A0A9D2Q534</accession>
<dbReference type="InterPro" id="IPR014729">
    <property type="entry name" value="Rossmann-like_a/b/a_fold"/>
</dbReference>
<evidence type="ECO:0000256" key="5">
    <source>
        <dbReference type="ARBA" id="ARBA00022741"/>
    </source>
</evidence>
<evidence type="ECO:0000313" key="10">
    <source>
        <dbReference type="EMBL" id="HJC72098.1"/>
    </source>
</evidence>
<evidence type="ECO:0000313" key="11">
    <source>
        <dbReference type="Proteomes" id="UP000823918"/>
    </source>
</evidence>
<dbReference type="PANTHER" id="PTHR43033">
    <property type="entry name" value="TRNA(ILE)-LYSIDINE SYNTHASE-RELATED"/>
    <property type="match status" value="1"/>
</dbReference>
<dbReference type="InterPro" id="IPR012795">
    <property type="entry name" value="tRNA_Ile_lys_synt_N"/>
</dbReference>
<evidence type="ECO:0000256" key="1">
    <source>
        <dbReference type="ARBA" id="ARBA00004496"/>
    </source>
</evidence>
<evidence type="ECO:0000256" key="2">
    <source>
        <dbReference type="ARBA" id="ARBA00022490"/>
    </source>
</evidence>
<proteinExistence type="inferred from homology"/>
<keyword evidence="5 8" id="KW-0547">Nucleotide-binding</keyword>
<keyword evidence="6 8" id="KW-0067">ATP-binding</keyword>
<organism evidence="10 11">
    <name type="scientific">Candidatus Ruthenibacterium merdavium</name>
    <dbReference type="NCBI Taxonomy" id="2838752"/>
    <lineage>
        <taxon>Bacteria</taxon>
        <taxon>Bacillati</taxon>
        <taxon>Bacillota</taxon>
        <taxon>Clostridia</taxon>
        <taxon>Eubacteriales</taxon>
        <taxon>Oscillospiraceae</taxon>
        <taxon>Ruthenibacterium</taxon>
    </lineage>
</organism>
<comment type="similarity">
    <text evidence="8">Belongs to the tRNA(Ile)-lysidine synthase family.</text>
</comment>